<sequence length="132" mass="13272">MKVVVTTSVEVRGGPVVSVASTADPDSYAFAAVDLDANQTKSVALLPQEGTPALLAVRVRDSAGEAAEVTMKLRNDAGEGAELTVSGHLLVANADALEALVTGGGPRSAAVTNAGDQPVSVEVLACLDQTSQ</sequence>
<gene>
    <name evidence="1" type="ORF">HNR61_008278</name>
</gene>
<dbReference type="AlphaFoldDB" id="A0A7W3LYL5"/>
<evidence type="ECO:0000313" key="1">
    <source>
        <dbReference type="EMBL" id="MBA8956595.1"/>
    </source>
</evidence>
<protein>
    <submittedName>
        <fullName evidence="1">Uncharacterized protein</fullName>
    </submittedName>
</protein>
<accession>A0A7W3LYL5</accession>
<dbReference type="RefSeq" id="WP_182848491.1">
    <property type="nucleotide sequence ID" value="NZ_BAAALP010000060.1"/>
</dbReference>
<reference evidence="1 2" key="1">
    <citation type="submission" date="2020-08" db="EMBL/GenBank/DDBJ databases">
        <title>Genomic Encyclopedia of Type Strains, Phase IV (KMG-IV): sequencing the most valuable type-strain genomes for metagenomic binning, comparative biology and taxonomic classification.</title>
        <authorList>
            <person name="Goeker M."/>
        </authorList>
    </citation>
    <scope>NUCLEOTIDE SEQUENCE [LARGE SCALE GENOMIC DNA]</scope>
    <source>
        <strain evidence="1 2">DSM 44197</strain>
    </source>
</reference>
<name>A0A7W3LYL5_ACTNM</name>
<dbReference type="EMBL" id="JACJIA010000016">
    <property type="protein sequence ID" value="MBA8956595.1"/>
    <property type="molecule type" value="Genomic_DNA"/>
</dbReference>
<proteinExistence type="predicted"/>
<keyword evidence="2" id="KW-1185">Reference proteome</keyword>
<evidence type="ECO:0000313" key="2">
    <source>
        <dbReference type="Proteomes" id="UP000572680"/>
    </source>
</evidence>
<dbReference type="Proteomes" id="UP000572680">
    <property type="component" value="Unassembled WGS sequence"/>
</dbReference>
<comment type="caution">
    <text evidence="1">The sequence shown here is derived from an EMBL/GenBank/DDBJ whole genome shotgun (WGS) entry which is preliminary data.</text>
</comment>
<organism evidence="1 2">
    <name type="scientific">Actinomadura namibiensis</name>
    <dbReference type="NCBI Taxonomy" id="182080"/>
    <lineage>
        <taxon>Bacteria</taxon>
        <taxon>Bacillati</taxon>
        <taxon>Actinomycetota</taxon>
        <taxon>Actinomycetes</taxon>
        <taxon>Streptosporangiales</taxon>
        <taxon>Thermomonosporaceae</taxon>
        <taxon>Actinomadura</taxon>
    </lineage>
</organism>